<dbReference type="AlphaFoldDB" id="A0A4Z2C0D4"/>
<evidence type="ECO:0000256" key="1">
    <source>
        <dbReference type="SAM" id="MobiDB-lite"/>
    </source>
</evidence>
<gene>
    <name evidence="2" type="ORF">fugu_014151</name>
</gene>
<keyword evidence="3" id="KW-1185">Reference proteome</keyword>
<evidence type="ECO:0000313" key="2">
    <source>
        <dbReference type="EMBL" id="TNM97905.1"/>
    </source>
</evidence>
<name>A0A4Z2C0D4_9TELE</name>
<evidence type="ECO:0000313" key="3">
    <source>
        <dbReference type="Proteomes" id="UP000516260"/>
    </source>
</evidence>
<accession>A0A4Z2C0D4</accession>
<sequence length="191" mass="20634">MMQGLKNRTRKVLGLRKKDKDADPASSPAREGSGSGKRGSKKANGAPNGFYGEIDWDRYASPDVDEEGFSLQPADEAHNILFSFRVEKVQAAKGKEFFSSSDSEDDEDSRKKFKIRIKPLVSDSAKCVPPSMDELKASVGGLALSPSLRRSPVSLSIIMPRRRGNANGCRGAASPPHFLLTFLAAALLGPL</sequence>
<comment type="caution">
    <text evidence="2">The sequence shown here is derived from an EMBL/GenBank/DDBJ whole genome shotgun (WGS) entry which is preliminary data.</text>
</comment>
<proteinExistence type="predicted"/>
<organism evidence="2 3">
    <name type="scientific">Takifugu bimaculatus</name>
    <dbReference type="NCBI Taxonomy" id="433685"/>
    <lineage>
        <taxon>Eukaryota</taxon>
        <taxon>Metazoa</taxon>
        <taxon>Chordata</taxon>
        <taxon>Craniata</taxon>
        <taxon>Vertebrata</taxon>
        <taxon>Euteleostomi</taxon>
        <taxon>Actinopterygii</taxon>
        <taxon>Neopterygii</taxon>
        <taxon>Teleostei</taxon>
        <taxon>Neoteleostei</taxon>
        <taxon>Acanthomorphata</taxon>
        <taxon>Eupercaria</taxon>
        <taxon>Tetraodontiformes</taxon>
        <taxon>Tetradontoidea</taxon>
        <taxon>Tetraodontidae</taxon>
        <taxon>Takifugu</taxon>
    </lineage>
</organism>
<protein>
    <submittedName>
        <fullName evidence="2">Uncharacterized protein</fullName>
    </submittedName>
</protein>
<dbReference type="EMBL" id="SWLE01000007">
    <property type="protein sequence ID" value="TNM97905.1"/>
    <property type="molecule type" value="Genomic_DNA"/>
</dbReference>
<dbReference type="Proteomes" id="UP000516260">
    <property type="component" value="Chromosome 15"/>
</dbReference>
<reference evidence="2 3" key="1">
    <citation type="submission" date="2019-04" db="EMBL/GenBank/DDBJ databases">
        <title>The sequence and de novo assembly of Takifugu bimaculatus genome using PacBio and Hi-C technologies.</title>
        <authorList>
            <person name="Xu P."/>
            <person name="Liu B."/>
            <person name="Zhou Z."/>
        </authorList>
    </citation>
    <scope>NUCLEOTIDE SEQUENCE [LARGE SCALE GENOMIC DNA]</scope>
    <source>
        <strain evidence="2">TB-2018</strain>
        <tissue evidence="2">Muscle</tissue>
    </source>
</reference>
<feature type="region of interest" description="Disordered" evidence="1">
    <location>
        <begin position="1"/>
        <end position="54"/>
    </location>
</feature>